<name>A0ACC2N5B3_9HYME</name>
<protein>
    <submittedName>
        <fullName evidence="1">Uncharacterized protein</fullName>
    </submittedName>
</protein>
<comment type="caution">
    <text evidence="1">The sequence shown here is derived from an EMBL/GenBank/DDBJ whole genome shotgun (WGS) entry which is preliminary data.</text>
</comment>
<dbReference type="EMBL" id="CM056744">
    <property type="protein sequence ID" value="KAJ8666339.1"/>
    <property type="molecule type" value="Genomic_DNA"/>
</dbReference>
<sequence>MIESYPLQGDSRPDNIHAAASTVHPFLVIKGESIYKGSFYVVIEETHLIKCDSFLDGILMTFLAYYIYGYNYKKGINKTLELIQRLFLRINPQNQPMKKDCKSRSPLYKVTSSVRKLPTKLSTFSNIFRIECNVENEVSEQSNSDSNSDDEA</sequence>
<evidence type="ECO:0000313" key="1">
    <source>
        <dbReference type="EMBL" id="KAJ8666339.1"/>
    </source>
</evidence>
<evidence type="ECO:0000313" key="2">
    <source>
        <dbReference type="Proteomes" id="UP001239111"/>
    </source>
</evidence>
<dbReference type="Proteomes" id="UP001239111">
    <property type="component" value="Chromosome 4"/>
</dbReference>
<organism evidence="1 2">
    <name type="scientific">Eretmocerus hayati</name>
    <dbReference type="NCBI Taxonomy" id="131215"/>
    <lineage>
        <taxon>Eukaryota</taxon>
        <taxon>Metazoa</taxon>
        <taxon>Ecdysozoa</taxon>
        <taxon>Arthropoda</taxon>
        <taxon>Hexapoda</taxon>
        <taxon>Insecta</taxon>
        <taxon>Pterygota</taxon>
        <taxon>Neoptera</taxon>
        <taxon>Endopterygota</taxon>
        <taxon>Hymenoptera</taxon>
        <taxon>Apocrita</taxon>
        <taxon>Proctotrupomorpha</taxon>
        <taxon>Chalcidoidea</taxon>
        <taxon>Aphelinidae</taxon>
        <taxon>Aphelininae</taxon>
        <taxon>Eretmocerus</taxon>
    </lineage>
</organism>
<reference evidence="1" key="1">
    <citation type="submission" date="2023-04" db="EMBL/GenBank/DDBJ databases">
        <title>A chromosome-level genome assembly of the parasitoid wasp Eretmocerus hayati.</title>
        <authorList>
            <person name="Zhong Y."/>
            <person name="Liu S."/>
            <person name="Liu Y."/>
        </authorList>
    </citation>
    <scope>NUCLEOTIDE SEQUENCE</scope>
    <source>
        <strain evidence="1">ZJU_SS_LIU_2023</strain>
    </source>
</reference>
<accession>A0ACC2N5B3</accession>
<proteinExistence type="predicted"/>
<gene>
    <name evidence="1" type="ORF">QAD02_008001</name>
</gene>
<keyword evidence="2" id="KW-1185">Reference proteome</keyword>